<reference evidence="1" key="1">
    <citation type="journal article" date="2014" name="Int. J. Syst. Evol. Microbiol.">
        <title>Complete genome sequence of Corynebacterium casei LMG S-19264T (=DSM 44701T), isolated from a smear-ripened cheese.</title>
        <authorList>
            <consortium name="US DOE Joint Genome Institute (JGI-PGF)"/>
            <person name="Walter F."/>
            <person name="Albersmeier A."/>
            <person name="Kalinowski J."/>
            <person name="Ruckert C."/>
        </authorList>
    </citation>
    <scope>NUCLEOTIDE SEQUENCE</scope>
    <source>
        <strain evidence="1">CGMCC 1.3617</strain>
    </source>
</reference>
<keyword evidence="2" id="KW-1185">Reference proteome</keyword>
<accession>A0A917KQZ1</accession>
<comment type="caution">
    <text evidence="1">The sequence shown here is derived from an EMBL/GenBank/DDBJ whole genome shotgun (WGS) entry which is preliminary data.</text>
</comment>
<name>A0A917KQZ1_9PROT</name>
<dbReference type="EMBL" id="BMKW01000008">
    <property type="protein sequence ID" value="GGJ23913.1"/>
    <property type="molecule type" value="Genomic_DNA"/>
</dbReference>
<gene>
    <name evidence="1" type="ORF">GCM10011320_34030</name>
</gene>
<proteinExistence type="predicted"/>
<organism evidence="1 2">
    <name type="scientific">Neoroseomonas lacus</name>
    <dbReference type="NCBI Taxonomy" id="287609"/>
    <lineage>
        <taxon>Bacteria</taxon>
        <taxon>Pseudomonadati</taxon>
        <taxon>Pseudomonadota</taxon>
        <taxon>Alphaproteobacteria</taxon>
        <taxon>Acetobacterales</taxon>
        <taxon>Acetobacteraceae</taxon>
        <taxon>Neoroseomonas</taxon>
    </lineage>
</organism>
<evidence type="ECO:0000313" key="2">
    <source>
        <dbReference type="Proteomes" id="UP000661507"/>
    </source>
</evidence>
<reference evidence="1" key="2">
    <citation type="submission" date="2020-09" db="EMBL/GenBank/DDBJ databases">
        <authorList>
            <person name="Sun Q."/>
            <person name="Zhou Y."/>
        </authorList>
    </citation>
    <scope>NUCLEOTIDE SEQUENCE</scope>
    <source>
        <strain evidence="1">CGMCC 1.3617</strain>
    </source>
</reference>
<dbReference type="Proteomes" id="UP000661507">
    <property type="component" value="Unassembled WGS sequence"/>
</dbReference>
<sequence length="106" mass="11459">MPPCANEKRAGLVRRHGAPCTTSATIASARTVRAPTPGTSNRFAKSVGPLSAAAAKGAVEPALDHILRTDVVMGRHDEMRQQWLRAGQRRPTLHPSQFGLYPDTFD</sequence>
<protein>
    <submittedName>
        <fullName evidence="1">Uncharacterized protein</fullName>
    </submittedName>
</protein>
<dbReference type="AlphaFoldDB" id="A0A917KQZ1"/>
<evidence type="ECO:0000313" key="1">
    <source>
        <dbReference type="EMBL" id="GGJ23913.1"/>
    </source>
</evidence>